<dbReference type="PANTHER" id="PTHR11533">
    <property type="entry name" value="PROTEASE M1 ZINC METALLOPROTEASE"/>
    <property type="match status" value="1"/>
</dbReference>
<dbReference type="EMBL" id="CAJGYO010000014">
    <property type="protein sequence ID" value="CAD6267691.1"/>
    <property type="molecule type" value="Genomic_DNA"/>
</dbReference>
<dbReference type="AlphaFoldDB" id="A0A811RCD0"/>
<dbReference type="Proteomes" id="UP000604825">
    <property type="component" value="Unassembled WGS sequence"/>
</dbReference>
<reference evidence="5" key="1">
    <citation type="submission" date="2020-10" db="EMBL/GenBank/DDBJ databases">
        <authorList>
            <person name="Han B."/>
            <person name="Lu T."/>
            <person name="Zhao Q."/>
            <person name="Huang X."/>
            <person name="Zhao Y."/>
        </authorList>
    </citation>
    <scope>NUCLEOTIDE SEQUENCE</scope>
</reference>
<dbReference type="GO" id="GO:0008270">
    <property type="term" value="F:zinc ion binding"/>
    <property type="evidence" value="ECO:0007669"/>
    <property type="project" value="InterPro"/>
</dbReference>
<dbReference type="Gene3D" id="1.10.390.10">
    <property type="entry name" value="Neutral Protease Domain 2"/>
    <property type="match status" value="1"/>
</dbReference>
<comment type="caution">
    <text evidence="5">The sequence shown here is derived from an EMBL/GenBank/DDBJ whole genome shotgun (WGS) entry which is preliminary data.</text>
</comment>
<evidence type="ECO:0000256" key="1">
    <source>
        <dbReference type="ARBA" id="ARBA00010136"/>
    </source>
</evidence>
<comment type="similarity">
    <text evidence="1">Belongs to the peptidase M1 family.</text>
</comment>
<evidence type="ECO:0000313" key="5">
    <source>
        <dbReference type="EMBL" id="CAD6267691.1"/>
    </source>
</evidence>
<dbReference type="GO" id="GO:0042277">
    <property type="term" value="F:peptide binding"/>
    <property type="evidence" value="ECO:0007669"/>
    <property type="project" value="TreeGrafter"/>
</dbReference>
<dbReference type="Gene3D" id="1.25.50.20">
    <property type="match status" value="1"/>
</dbReference>
<dbReference type="InterPro" id="IPR050344">
    <property type="entry name" value="Peptidase_M1_aminopeptidases"/>
</dbReference>
<dbReference type="GO" id="GO:0043171">
    <property type="term" value="P:peptide catabolic process"/>
    <property type="evidence" value="ECO:0007669"/>
    <property type="project" value="TreeGrafter"/>
</dbReference>
<dbReference type="InterPro" id="IPR027268">
    <property type="entry name" value="Peptidase_M4/M1_CTD_sf"/>
</dbReference>
<dbReference type="OrthoDB" id="10031169at2759"/>
<dbReference type="GO" id="GO:0005737">
    <property type="term" value="C:cytoplasm"/>
    <property type="evidence" value="ECO:0007669"/>
    <property type="project" value="TreeGrafter"/>
</dbReference>
<sequence length="336" mass="36948">MGGDASHPLAGAGRSSPDLVDLSTTEVRAGEGDTSMAALAPLGVARSRPRRHRGITLEEGHPLNNGVCSESPVNQVEVNHASEIDAIFDSISYDKGASVIRMLQSYLGAERFQKALASYIKKYAYSNAKTEDLWAVLEEESGEPVKDLMTTWTKQQGYPVIYAKINGHDLELEQHKVKPLRFLHPDCQLFAASQSADGEKNQNIWVKLNIDQTGFYRVKYDDELAAGLVNAIKAKKLSLMDKIGIVEDSYALSVACKQTLTSLLRLLNAYNDESDYTVLSHVTSVCLSISKITVDATPDMNKDIKQLLINLLLPAAMYANRLHILLVFTMCICGLT</sequence>
<dbReference type="Pfam" id="PF01433">
    <property type="entry name" value="Peptidase_M1"/>
    <property type="match status" value="1"/>
</dbReference>
<feature type="domain" description="Peptidase M1 membrane alanine aminopeptidase" evidence="3">
    <location>
        <begin position="69"/>
        <end position="152"/>
    </location>
</feature>
<dbReference type="Gene3D" id="2.60.40.1910">
    <property type="match status" value="1"/>
</dbReference>
<dbReference type="GO" id="GO:0016020">
    <property type="term" value="C:membrane"/>
    <property type="evidence" value="ECO:0007669"/>
    <property type="project" value="TreeGrafter"/>
</dbReference>
<evidence type="ECO:0000256" key="2">
    <source>
        <dbReference type="SAM" id="MobiDB-lite"/>
    </source>
</evidence>
<dbReference type="InterPro" id="IPR014782">
    <property type="entry name" value="Peptidase_M1_dom"/>
</dbReference>
<feature type="region of interest" description="Disordered" evidence="2">
    <location>
        <begin position="1"/>
        <end position="21"/>
    </location>
</feature>
<dbReference type="GO" id="GO:0006508">
    <property type="term" value="P:proteolysis"/>
    <property type="evidence" value="ECO:0007669"/>
    <property type="project" value="TreeGrafter"/>
</dbReference>
<dbReference type="GO" id="GO:0005615">
    <property type="term" value="C:extracellular space"/>
    <property type="evidence" value="ECO:0007669"/>
    <property type="project" value="TreeGrafter"/>
</dbReference>
<dbReference type="InterPro" id="IPR024571">
    <property type="entry name" value="ERAP1-like_C_dom"/>
</dbReference>
<gene>
    <name evidence="5" type="ORF">NCGR_LOCUS50996</name>
</gene>
<dbReference type="SUPFAM" id="SSF55486">
    <property type="entry name" value="Metalloproteases ('zincins'), catalytic domain"/>
    <property type="match status" value="1"/>
</dbReference>
<dbReference type="Pfam" id="PF11838">
    <property type="entry name" value="ERAP1_C"/>
    <property type="match status" value="1"/>
</dbReference>
<name>A0A811RCD0_9POAL</name>
<dbReference type="PANTHER" id="PTHR11533:SF298">
    <property type="entry name" value="AMINOPEPTIDASE M1-B"/>
    <property type="match status" value="1"/>
</dbReference>
<accession>A0A811RCD0</accession>
<feature type="domain" description="ERAP1-like C-terminal" evidence="4">
    <location>
        <begin position="205"/>
        <end position="316"/>
    </location>
</feature>
<evidence type="ECO:0000259" key="4">
    <source>
        <dbReference type="Pfam" id="PF11838"/>
    </source>
</evidence>
<evidence type="ECO:0000313" key="6">
    <source>
        <dbReference type="Proteomes" id="UP000604825"/>
    </source>
</evidence>
<organism evidence="5 6">
    <name type="scientific">Miscanthus lutarioriparius</name>
    <dbReference type="NCBI Taxonomy" id="422564"/>
    <lineage>
        <taxon>Eukaryota</taxon>
        <taxon>Viridiplantae</taxon>
        <taxon>Streptophyta</taxon>
        <taxon>Embryophyta</taxon>
        <taxon>Tracheophyta</taxon>
        <taxon>Spermatophyta</taxon>
        <taxon>Magnoliopsida</taxon>
        <taxon>Liliopsida</taxon>
        <taxon>Poales</taxon>
        <taxon>Poaceae</taxon>
        <taxon>PACMAD clade</taxon>
        <taxon>Panicoideae</taxon>
        <taxon>Andropogonodae</taxon>
        <taxon>Andropogoneae</taxon>
        <taxon>Saccharinae</taxon>
        <taxon>Miscanthus</taxon>
    </lineage>
</organism>
<evidence type="ECO:0000259" key="3">
    <source>
        <dbReference type="Pfam" id="PF01433"/>
    </source>
</evidence>
<keyword evidence="6" id="KW-1185">Reference proteome</keyword>
<protein>
    <submittedName>
        <fullName evidence="5">Uncharacterized protein</fullName>
    </submittedName>
</protein>
<proteinExistence type="inferred from homology"/>
<dbReference type="GO" id="GO:0070006">
    <property type="term" value="F:metalloaminopeptidase activity"/>
    <property type="evidence" value="ECO:0007669"/>
    <property type="project" value="TreeGrafter"/>
</dbReference>